<keyword evidence="1" id="KW-0812">Transmembrane</keyword>
<dbReference type="Proteomes" id="UP001202831">
    <property type="component" value="Unassembled WGS sequence"/>
</dbReference>
<accession>A0ABT0NAR9</accession>
<keyword evidence="1" id="KW-0472">Membrane</keyword>
<evidence type="ECO:0000256" key="1">
    <source>
        <dbReference type="SAM" id="Phobius"/>
    </source>
</evidence>
<name>A0ABT0NAR9_9GAMM</name>
<dbReference type="EMBL" id="JAKIKT010000007">
    <property type="protein sequence ID" value="MCL2915551.1"/>
    <property type="molecule type" value="Genomic_DNA"/>
</dbReference>
<sequence length="90" mass="10783">MPNWLAEFLYVLALSRRTQWALFMGVIFYIAIDTFGSYLLSNFELHGHFKALEIVISEKILRKYDKLALITLLSFWFLAVKYYLKDRKRL</sequence>
<keyword evidence="3" id="KW-1185">Reference proteome</keyword>
<organism evidence="2 3">
    <name type="scientific">Shewanella corallii</name>
    <dbReference type="NCBI Taxonomy" id="560080"/>
    <lineage>
        <taxon>Bacteria</taxon>
        <taxon>Pseudomonadati</taxon>
        <taxon>Pseudomonadota</taxon>
        <taxon>Gammaproteobacteria</taxon>
        <taxon>Alteromonadales</taxon>
        <taxon>Shewanellaceae</taxon>
        <taxon>Shewanella</taxon>
    </lineage>
</organism>
<dbReference type="RefSeq" id="WP_249250141.1">
    <property type="nucleotide sequence ID" value="NZ_JAKIKT010000007.1"/>
</dbReference>
<comment type="caution">
    <text evidence="2">The sequence shown here is derived from an EMBL/GenBank/DDBJ whole genome shotgun (WGS) entry which is preliminary data.</text>
</comment>
<proteinExistence type="predicted"/>
<evidence type="ECO:0000313" key="3">
    <source>
        <dbReference type="Proteomes" id="UP001202831"/>
    </source>
</evidence>
<keyword evidence="1" id="KW-1133">Transmembrane helix</keyword>
<feature type="transmembrane region" description="Helical" evidence="1">
    <location>
        <begin position="20"/>
        <end position="40"/>
    </location>
</feature>
<gene>
    <name evidence="2" type="ORF">L2725_17490</name>
</gene>
<feature type="transmembrane region" description="Helical" evidence="1">
    <location>
        <begin position="67"/>
        <end position="84"/>
    </location>
</feature>
<reference evidence="2 3" key="1">
    <citation type="submission" date="2022-01" db="EMBL/GenBank/DDBJ databases">
        <title>Whole genome-based taxonomy of the Shewanellaceae.</title>
        <authorList>
            <person name="Martin-Rodriguez A.J."/>
        </authorList>
    </citation>
    <scope>NUCLEOTIDE SEQUENCE [LARGE SCALE GENOMIC DNA]</scope>
    <source>
        <strain evidence="2 3">DSM 21332</strain>
    </source>
</reference>
<protein>
    <submittedName>
        <fullName evidence="2">Uncharacterized protein</fullName>
    </submittedName>
</protein>
<evidence type="ECO:0000313" key="2">
    <source>
        <dbReference type="EMBL" id="MCL2915551.1"/>
    </source>
</evidence>